<keyword evidence="3 10" id="KW-0808">Transferase</keyword>
<gene>
    <name evidence="10" type="ORF">KP79_PYT08125</name>
</gene>
<evidence type="ECO:0000256" key="1">
    <source>
        <dbReference type="ARBA" id="ARBA00004323"/>
    </source>
</evidence>
<dbReference type="Gene3D" id="3.40.50.300">
    <property type="entry name" value="P-loop containing nucleotide triphosphate hydrolases"/>
    <property type="match status" value="1"/>
</dbReference>
<protein>
    <submittedName>
        <fullName evidence="10">Galactosylceramide sulfotransferase</fullName>
    </submittedName>
</protein>
<organism evidence="10 11">
    <name type="scientific">Mizuhopecten yessoensis</name>
    <name type="common">Japanese scallop</name>
    <name type="synonym">Patinopecten yessoensis</name>
    <dbReference type="NCBI Taxonomy" id="6573"/>
    <lineage>
        <taxon>Eukaryota</taxon>
        <taxon>Metazoa</taxon>
        <taxon>Spiralia</taxon>
        <taxon>Lophotrochozoa</taxon>
        <taxon>Mollusca</taxon>
        <taxon>Bivalvia</taxon>
        <taxon>Autobranchia</taxon>
        <taxon>Pteriomorphia</taxon>
        <taxon>Pectinida</taxon>
        <taxon>Pectinoidea</taxon>
        <taxon>Pectinidae</taxon>
        <taxon>Mizuhopecten</taxon>
    </lineage>
</organism>
<dbReference type="GO" id="GO:0001733">
    <property type="term" value="F:galactosylceramide sulfotransferase activity"/>
    <property type="evidence" value="ECO:0007669"/>
    <property type="project" value="InterPro"/>
</dbReference>
<evidence type="ECO:0000313" key="10">
    <source>
        <dbReference type="EMBL" id="OWF46198.1"/>
    </source>
</evidence>
<evidence type="ECO:0000256" key="3">
    <source>
        <dbReference type="ARBA" id="ARBA00022679"/>
    </source>
</evidence>
<dbReference type="GO" id="GO:0000139">
    <property type="term" value="C:Golgi membrane"/>
    <property type="evidence" value="ECO:0007669"/>
    <property type="project" value="UniProtKB-SubCell"/>
</dbReference>
<evidence type="ECO:0000256" key="9">
    <source>
        <dbReference type="ARBA" id="ARBA00023180"/>
    </source>
</evidence>
<dbReference type="AlphaFoldDB" id="A0A210QBU6"/>
<evidence type="ECO:0000256" key="7">
    <source>
        <dbReference type="ARBA" id="ARBA00023034"/>
    </source>
</evidence>
<dbReference type="SUPFAM" id="SSF52540">
    <property type="entry name" value="P-loop containing nucleoside triphosphate hydrolases"/>
    <property type="match status" value="1"/>
</dbReference>
<dbReference type="Proteomes" id="UP000242188">
    <property type="component" value="Unassembled WGS sequence"/>
</dbReference>
<dbReference type="Pfam" id="PF06990">
    <property type="entry name" value="Gal-3-0_sulfotr"/>
    <property type="match status" value="1"/>
</dbReference>
<dbReference type="OrthoDB" id="514299at2759"/>
<keyword evidence="6" id="KW-1133">Transmembrane helix</keyword>
<evidence type="ECO:0000256" key="2">
    <source>
        <dbReference type="ARBA" id="ARBA00008124"/>
    </source>
</evidence>
<sequence>MTSQVTTTYPRDHESPFREELPVRIRQVKAIAIGDEPSEYTTCTEQTHVIFIKVHKAGSSTVSNILQRFGTFRKLNFVLPKKTLHVERYNYIGEPGGSVANDNIILVPQGQHYNILCNHVTYNRTAFTRLFPAKRFFYLSIIRTPLDHFLSVIRYYGYSNFSYIQTILSIKSGNPLSEYLKSPEDYEPYTPYISYTNNRQSVDLGLPIDVLGNVSAIHAYVDTIRRDFDFIMLLEYFDESLIYLKRKLCWSYKDILYYPKNSRWNNNKYALSVLDLARLRTWNSADYILYEELHSEFWRKIQNAGADFYDEVLHFKRITEAVRLYCANADVTSDLEIKGSRWEADFTVTTVDCQMLGLGELQFLDKIYFENYGIVKNRSG</sequence>
<dbReference type="STRING" id="6573.A0A210QBU6"/>
<evidence type="ECO:0000256" key="5">
    <source>
        <dbReference type="ARBA" id="ARBA00022968"/>
    </source>
</evidence>
<accession>A0A210QBU6</accession>
<dbReference type="GO" id="GO:0009247">
    <property type="term" value="P:glycolipid biosynthetic process"/>
    <property type="evidence" value="ECO:0007669"/>
    <property type="project" value="InterPro"/>
</dbReference>
<evidence type="ECO:0000256" key="8">
    <source>
        <dbReference type="ARBA" id="ARBA00023136"/>
    </source>
</evidence>
<evidence type="ECO:0000256" key="6">
    <source>
        <dbReference type="ARBA" id="ARBA00022989"/>
    </source>
</evidence>
<comment type="similarity">
    <text evidence="2">Belongs to the galactose-3-O-sulfotransferase family.</text>
</comment>
<comment type="subcellular location">
    <subcellularLocation>
        <location evidence="1">Golgi apparatus membrane</location>
        <topology evidence="1">Single-pass type II membrane protein</topology>
    </subcellularLocation>
</comment>
<keyword evidence="5" id="KW-0735">Signal-anchor</keyword>
<keyword evidence="9" id="KW-0325">Glycoprotein</keyword>
<dbReference type="PANTHER" id="PTHR14647:SF87">
    <property type="entry name" value="PUTATIVE-RELATED"/>
    <property type="match status" value="1"/>
</dbReference>
<name>A0A210QBU6_MIZYE</name>
<evidence type="ECO:0000256" key="4">
    <source>
        <dbReference type="ARBA" id="ARBA00022692"/>
    </source>
</evidence>
<dbReference type="PANTHER" id="PTHR14647">
    <property type="entry name" value="GALACTOSE-3-O-SULFOTRANSFERASE"/>
    <property type="match status" value="1"/>
</dbReference>
<keyword evidence="7" id="KW-0333">Golgi apparatus</keyword>
<comment type="caution">
    <text evidence="10">The sequence shown here is derived from an EMBL/GenBank/DDBJ whole genome shotgun (WGS) entry which is preliminary data.</text>
</comment>
<proteinExistence type="inferred from homology"/>
<dbReference type="InterPro" id="IPR009729">
    <property type="entry name" value="Gal-3-0_sulfotransfrase"/>
</dbReference>
<dbReference type="InterPro" id="IPR027417">
    <property type="entry name" value="P-loop_NTPase"/>
</dbReference>
<keyword evidence="11" id="KW-1185">Reference proteome</keyword>
<evidence type="ECO:0000313" key="11">
    <source>
        <dbReference type="Proteomes" id="UP000242188"/>
    </source>
</evidence>
<dbReference type="EMBL" id="NEDP02004236">
    <property type="protein sequence ID" value="OWF46198.1"/>
    <property type="molecule type" value="Genomic_DNA"/>
</dbReference>
<reference evidence="10 11" key="1">
    <citation type="journal article" date="2017" name="Nat. Ecol. Evol.">
        <title>Scallop genome provides insights into evolution of bilaterian karyotype and development.</title>
        <authorList>
            <person name="Wang S."/>
            <person name="Zhang J."/>
            <person name="Jiao W."/>
            <person name="Li J."/>
            <person name="Xun X."/>
            <person name="Sun Y."/>
            <person name="Guo X."/>
            <person name="Huan P."/>
            <person name="Dong B."/>
            <person name="Zhang L."/>
            <person name="Hu X."/>
            <person name="Sun X."/>
            <person name="Wang J."/>
            <person name="Zhao C."/>
            <person name="Wang Y."/>
            <person name="Wang D."/>
            <person name="Huang X."/>
            <person name="Wang R."/>
            <person name="Lv J."/>
            <person name="Li Y."/>
            <person name="Zhang Z."/>
            <person name="Liu B."/>
            <person name="Lu W."/>
            <person name="Hui Y."/>
            <person name="Liang J."/>
            <person name="Zhou Z."/>
            <person name="Hou R."/>
            <person name="Li X."/>
            <person name="Liu Y."/>
            <person name="Li H."/>
            <person name="Ning X."/>
            <person name="Lin Y."/>
            <person name="Zhao L."/>
            <person name="Xing Q."/>
            <person name="Dou J."/>
            <person name="Li Y."/>
            <person name="Mao J."/>
            <person name="Guo H."/>
            <person name="Dou H."/>
            <person name="Li T."/>
            <person name="Mu C."/>
            <person name="Jiang W."/>
            <person name="Fu Q."/>
            <person name="Fu X."/>
            <person name="Miao Y."/>
            <person name="Liu J."/>
            <person name="Yu Q."/>
            <person name="Li R."/>
            <person name="Liao H."/>
            <person name="Li X."/>
            <person name="Kong Y."/>
            <person name="Jiang Z."/>
            <person name="Chourrout D."/>
            <person name="Li R."/>
            <person name="Bao Z."/>
        </authorList>
    </citation>
    <scope>NUCLEOTIDE SEQUENCE [LARGE SCALE GENOMIC DNA]</scope>
    <source>
        <strain evidence="10 11">PY_sf001</strain>
    </source>
</reference>
<keyword evidence="4" id="KW-0812">Transmembrane</keyword>
<keyword evidence="8" id="KW-0472">Membrane</keyword>